<evidence type="ECO:0000256" key="1">
    <source>
        <dbReference type="SAM" id="MobiDB-lite"/>
    </source>
</evidence>
<reference evidence="2 3" key="1">
    <citation type="journal article" date="2019" name="Nat. Ecol. Evol.">
        <title>Megaphylogeny resolves global patterns of mushroom evolution.</title>
        <authorList>
            <person name="Varga T."/>
            <person name="Krizsan K."/>
            <person name="Foldi C."/>
            <person name="Dima B."/>
            <person name="Sanchez-Garcia M."/>
            <person name="Sanchez-Ramirez S."/>
            <person name="Szollosi G.J."/>
            <person name="Szarkandi J.G."/>
            <person name="Papp V."/>
            <person name="Albert L."/>
            <person name="Andreopoulos W."/>
            <person name="Angelini C."/>
            <person name="Antonin V."/>
            <person name="Barry K.W."/>
            <person name="Bougher N.L."/>
            <person name="Buchanan P."/>
            <person name="Buyck B."/>
            <person name="Bense V."/>
            <person name="Catcheside P."/>
            <person name="Chovatia M."/>
            <person name="Cooper J."/>
            <person name="Damon W."/>
            <person name="Desjardin D."/>
            <person name="Finy P."/>
            <person name="Geml J."/>
            <person name="Haridas S."/>
            <person name="Hughes K."/>
            <person name="Justo A."/>
            <person name="Karasinski D."/>
            <person name="Kautmanova I."/>
            <person name="Kiss B."/>
            <person name="Kocsube S."/>
            <person name="Kotiranta H."/>
            <person name="LaButti K.M."/>
            <person name="Lechner B.E."/>
            <person name="Liimatainen K."/>
            <person name="Lipzen A."/>
            <person name="Lukacs Z."/>
            <person name="Mihaltcheva S."/>
            <person name="Morgado L.N."/>
            <person name="Niskanen T."/>
            <person name="Noordeloos M.E."/>
            <person name="Ohm R.A."/>
            <person name="Ortiz-Santana B."/>
            <person name="Ovrebo C."/>
            <person name="Racz N."/>
            <person name="Riley R."/>
            <person name="Savchenko A."/>
            <person name="Shiryaev A."/>
            <person name="Soop K."/>
            <person name="Spirin V."/>
            <person name="Szebenyi C."/>
            <person name="Tomsovsky M."/>
            <person name="Tulloss R.E."/>
            <person name="Uehling J."/>
            <person name="Grigoriev I.V."/>
            <person name="Vagvolgyi C."/>
            <person name="Papp T."/>
            <person name="Martin F.M."/>
            <person name="Miettinen O."/>
            <person name="Hibbett D.S."/>
            <person name="Nagy L.G."/>
        </authorList>
    </citation>
    <scope>NUCLEOTIDE SEQUENCE [LARGE SCALE GENOMIC DNA]</scope>
    <source>
        <strain evidence="2 3">FP101781</strain>
    </source>
</reference>
<dbReference type="OrthoDB" id="3264586at2759"/>
<feature type="region of interest" description="Disordered" evidence="1">
    <location>
        <begin position="1"/>
        <end position="25"/>
    </location>
</feature>
<protein>
    <submittedName>
        <fullName evidence="2">Uncharacterized protein</fullName>
    </submittedName>
</protein>
<evidence type="ECO:0000313" key="2">
    <source>
        <dbReference type="EMBL" id="TEB26601.1"/>
    </source>
</evidence>
<sequence>MSRTLAQRGAAQKKGESSSGKVKKEQLYAEARKRGDAVVKQGVAFIEDVKERLAELKEQEVSFEKQLAAFEPLAQAQASAFEALVALYPPMLEEVGPRRAERLNSASKFNQTAQTKREASARKISREARKQLEEANQRAHVATDATNLIKSLKATVRF</sequence>
<dbReference type="EMBL" id="QPFP01000047">
    <property type="protein sequence ID" value="TEB26601.1"/>
    <property type="molecule type" value="Genomic_DNA"/>
</dbReference>
<feature type="compositionally biased region" description="Polar residues" evidence="1">
    <location>
        <begin position="104"/>
        <end position="114"/>
    </location>
</feature>
<gene>
    <name evidence="2" type="ORF">FA13DRAFT_1795522</name>
</gene>
<feature type="compositionally biased region" description="Basic and acidic residues" evidence="1">
    <location>
        <begin position="115"/>
        <end position="124"/>
    </location>
</feature>
<accession>A0A4Y7SY14</accession>
<organism evidence="2 3">
    <name type="scientific">Coprinellus micaceus</name>
    <name type="common">Glistening ink-cap mushroom</name>
    <name type="synonym">Coprinus micaceus</name>
    <dbReference type="NCBI Taxonomy" id="71717"/>
    <lineage>
        <taxon>Eukaryota</taxon>
        <taxon>Fungi</taxon>
        <taxon>Dikarya</taxon>
        <taxon>Basidiomycota</taxon>
        <taxon>Agaricomycotina</taxon>
        <taxon>Agaricomycetes</taxon>
        <taxon>Agaricomycetidae</taxon>
        <taxon>Agaricales</taxon>
        <taxon>Agaricineae</taxon>
        <taxon>Psathyrellaceae</taxon>
        <taxon>Coprinellus</taxon>
    </lineage>
</organism>
<dbReference type="Proteomes" id="UP000298030">
    <property type="component" value="Unassembled WGS sequence"/>
</dbReference>
<name>A0A4Y7SY14_COPMI</name>
<comment type="caution">
    <text evidence="2">The sequence shown here is derived from an EMBL/GenBank/DDBJ whole genome shotgun (WGS) entry which is preliminary data.</text>
</comment>
<dbReference type="AlphaFoldDB" id="A0A4Y7SY14"/>
<proteinExistence type="predicted"/>
<feature type="region of interest" description="Disordered" evidence="1">
    <location>
        <begin position="104"/>
        <end position="124"/>
    </location>
</feature>
<keyword evidence="3" id="KW-1185">Reference proteome</keyword>
<evidence type="ECO:0000313" key="3">
    <source>
        <dbReference type="Proteomes" id="UP000298030"/>
    </source>
</evidence>